<dbReference type="GO" id="GO:0006044">
    <property type="term" value="P:N-acetylglucosamine metabolic process"/>
    <property type="evidence" value="ECO:0007669"/>
    <property type="project" value="InterPro"/>
</dbReference>
<dbReference type="InterPro" id="IPR006148">
    <property type="entry name" value="Glc/Gal-6P_isomerase"/>
</dbReference>
<sequence>MKVILTKDYDELSKVAAQMLLGEMFQRHERVNLAITAGTTPIGMYEKLVAEVRDKDYFDNVHYYNFDEIPYKSGRREGVTIGDLRELYFTPAAISDEQIHVLDGENYEDQDRRIAEAGGLDAILLGIGADGHYCGNLPSTTSFNDFTTKVDCDDAMKERIAPHFEDRAETPDFYVTMGPRSVMNARHLILFASGEKKAKIMKAFIEGAITDEIPASILKMHPHLTVILDEAAAKLLDKEK</sequence>
<evidence type="ECO:0000313" key="5">
    <source>
        <dbReference type="Proteomes" id="UP000065511"/>
    </source>
</evidence>
<dbReference type="GO" id="GO:0004342">
    <property type="term" value="F:glucosamine-6-phosphate deaminase activity"/>
    <property type="evidence" value="ECO:0007669"/>
    <property type="project" value="InterPro"/>
</dbReference>
<dbReference type="EMBL" id="JXLC01000010">
    <property type="protein sequence ID" value="OJG91808.1"/>
    <property type="molecule type" value="Genomic_DNA"/>
</dbReference>
<dbReference type="InterPro" id="IPR004547">
    <property type="entry name" value="Glucosamine6P_isomerase"/>
</dbReference>
<evidence type="ECO:0000313" key="6">
    <source>
        <dbReference type="Proteomes" id="UP000183039"/>
    </source>
</evidence>
<dbReference type="GO" id="GO:0005975">
    <property type="term" value="P:carbohydrate metabolic process"/>
    <property type="evidence" value="ECO:0007669"/>
    <property type="project" value="InterPro"/>
</dbReference>
<dbReference type="AlphaFoldDB" id="A0A0S3KF26"/>
<protein>
    <submittedName>
        <fullName evidence="3">6-phosphogluconolactonase</fullName>
    </submittedName>
</protein>
<gene>
    <name evidence="3" type="ORF">ATZ33_16200</name>
    <name evidence="4" type="ORF">RV15_GL000248</name>
</gene>
<dbReference type="CDD" id="cd01399">
    <property type="entry name" value="GlcN6P_deaminase"/>
    <property type="match status" value="1"/>
</dbReference>
<name>A0A0S3KF26_9ENTE</name>
<dbReference type="OrthoDB" id="9810967at2"/>
<organism evidence="4 6">
    <name type="scientific">Enterococcus silesiacus</name>
    <dbReference type="NCBI Taxonomy" id="332949"/>
    <lineage>
        <taxon>Bacteria</taxon>
        <taxon>Bacillati</taxon>
        <taxon>Bacillota</taxon>
        <taxon>Bacilli</taxon>
        <taxon>Lactobacillales</taxon>
        <taxon>Enterococcaceae</taxon>
        <taxon>Enterococcus</taxon>
    </lineage>
</organism>
<dbReference type="RefSeq" id="WP_071877598.1">
    <property type="nucleotide sequence ID" value="NZ_JXLC01000010.1"/>
</dbReference>
<dbReference type="Proteomes" id="UP000183039">
    <property type="component" value="Unassembled WGS sequence"/>
</dbReference>
<dbReference type="Pfam" id="PF01182">
    <property type="entry name" value="Glucosamine_iso"/>
    <property type="match status" value="1"/>
</dbReference>
<dbReference type="InterPro" id="IPR052960">
    <property type="entry name" value="GlcN6P_deaminase-like"/>
</dbReference>
<evidence type="ECO:0000256" key="1">
    <source>
        <dbReference type="ARBA" id="ARBA00023277"/>
    </source>
</evidence>
<dbReference type="InterPro" id="IPR037171">
    <property type="entry name" value="NagB/RpiA_transferase-like"/>
</dbReference>
<dbReference type="PANTHER" id="PTHR42892">
    <property type="entry name" value="GLUCOSAMINE-6-PHOSPHATE DEAMINASE-LIKE PROTEIN BT_0258-RELATED"/>
    <property type="match status" value="1"/>
</dbReference>
<evidence type="ECO:0000313" key="4">
    <source>
        <dbReference type="EMBL" id="OJG91808.1"/>
    </source>
</evidence>
<reference evidence="4 6" key="1">
    <citation type="submission" date="2014-12" db="EMBL/GenBank/DDBJ databases">
        <title>Draft genome sequences of 29 type strains of Enterococci.</title>
        <authorList>
            <person name="Zhong Z."/>
            <person name="Sun Z."/>
            <person name="Liu W."/>
            <person name="Zhang W."/>
            <person name="Zhang H."/>
        </authorList>
    </citation>
    <scope>NUCLEOTIDE SEQUENCE [LARGE SCALE GENOMIC DNA]</scope>
    <source>
        <strain evidence="4 6">DSM 22801</strain>
    </source>
</reference>
<dbReference type="PANTHER" id="PTHR42892:SF1">
    <property type="entry name" value="GLUCOSAMINE-6-PHOSPHATE ISOMERASE"/>
    <property type="match status" value="1"/>
</dbReference>
<dbReference type="Proteomes" id="UP000065511">
    <property type="component" value="Chromosome"/>
</dbReference>
<keyword evidence="5" id="KW-1185">Reference proteome</keyword>
<dbReference type="KEGG" id="ess:ATZ33_16200"/>
<reference evidence="3 5" key="2">
    <citation type="submission" date="2015-12" db="EMBL/GenBank/DDBJ databases">
        <authorList>
            <person name="Lauer A."/>
            <person name="Humrighouse B."/>
            <person name="Loparev V."/>
            <person name="Shewmaker P.L."/>
            <person name="Whitney A.M."/>
            <person name="McLaughlin R.W."/>
        </authorList>
    </citation>
    <scope>NUCLEOTIDE SEQUENCE [LARGE SCALE GENOMIC DNA]</scope>
    <source>
        <strain evidence="3 5">LMG 23085</strain>
    </source>
</reference>
<dbReference type="NCBIfam" id="NF009022">
    <property type="entry name" value="PRK12358.1"/>
    <property type="match status" value="1"/>
</dbReference>
<dbReference type="SUPFAM" id="SSF100950">
    <property type="entry name" value="NagB/RpiA/CoA transferase-like"/>
    <property type="match status" value="1"/>
</dbReference>
<evidence type="ECO:0000259" key="2">
    <source>
        <dbReference type="Pfam" id="PF01182"/>
    </source>
</evidence>
<accession>A0A0S3KF26</accession>
<feature type="domain" description="Glucosamine/galactosamine-6-phosphate isomerase" evidence="2">
    <location>
        <begin position="21"/>
        <end position="219"/>
    </location>
</feature>
<evidence type="ECO:0000313" key="3">
    <source>
        <dbReference type="EMBL" id="ALS02862.1"/>
    </source>
</evidence>
<dbReference type="Gene3D" id="3.40.50.1360">
    <property type="match status" value="1"/>
</dbReference>
<dbReference type="EMBL" id="CP013614">
    <property type="protein sequence ID" value="ALS02862.1"/>
    <property type="molecule type" value="Genomic_DNA"/>
</dbReference>
<keyword evidence="1" id="KW-0119">Carbohydrate metabolism</keyword>
<proteinExistence type="predicted"/>